<reference evidence="12" key="1">
    <citation type="submission" date="2021-02" db="EMBL/GenBank/DDBJ databases">
        <authorList>
            <person name="Bekaert M."/>
        </authorList>
    </citation>
    <scope>NUCLEOTIDE SEQUENCE</scope>
    <source>
        <strain evidence="12">IoA-00</strain>
    </source>
</reference>
<keyword evidence="7" id="KW-1133">Transmembrane helix</keyword>
<protein>
    <submittedName>
        <fullName evidence="12">SLC25A33_36</fullName>
    </submittedName>
</protein>
<feature type="repeat" description="Solcar" evidence="10">
    <location>
        <begin position="167"/>
        <end position="251"/>
    </location>
</feature>
<proteinExistence type="inferred from homology"/>
<comment type="subcellular location">
    <subcellularLocation>
        <location evidence="1">Mitochondrion inner membrane</location>
        <topology evidence="1">Multi-pass membrane protein</topology>
    </subcellularLocation>
</comment>
<dbReference type="Pfam" id="PF00153">
    <property type="entry name" value="Mito_carr"/>
    <property type="match status" value="3"/>
</dbReference>
<dbReference type="Proteomes" id="UP000675881">
    <property type="component" value="Chromosome 12"/>
</dbReference>
<evidence type="ECO:0000256" key="7">
    <source>
        <dbReference type="ARBA" id="ARBA00022989"/>
    </source>
</evidence>
<keyword evidence="8" id="KW-0496">Mitochondrion</keyword>
<evidence type="ECO:0000313" key="12">
    <source>
        <dbReference type="EMBL" id="CAF2817537.1"/>
    </source>
</evidence>
<feature type="repeat" description="Solcar" evidence="10">
    <location>
        <begin position="4"/>
        <end position="95"/>
    </location>
</feature>
<comment type="similarity">
    <text evidence="2 11">Belongs to the mitochondrial carrier (TC 2.A.29) family.</text>
</comment>
<evidence type="ECO:0000256" key="8">
    <source>
        <dbReference type="ARBA" id="ARBA00023128"/>
    </source>
</evidence>
<dbReference type="GO" id="GO:1990519">
    <property type="term" value="P:pyrimidine nucleotide import into mitochondrion"/>
    <property type="evidence" value="ECO:0007669"/>
    <property type="project" value="TreeGrafter"/>
</dbReference>
<dbReference type="Gene3D" id="1.50.40.10">
    <property type="entry name" value="Mitochondrial carrier domain"/>
    <property type="match status" value="2"/>
</dbReference>
<name>A0A7R8CM16_LEPSM</name>
<evidence type="ECO:0000256" key="3">
    <source>
        <dbReference type="ARBA" id="ARBA00022448"/>
    </source>
</evidence>
<dbReference type="PROSITE" id="PS50920">
    <property type="entry name" value="SOLCAR"/>
    <property type="match status" value="2"/>
</dbReference>
<evidence type="ECO:0000256" key="6">
    <source>
        <dbReference type="ARBA" id="ARBA00022792"/>
    </source>
</evidence>
<dbReference type="InterPro" id="IPR023395">
    <property type="entry name" value="MCP_dom_sf"/>
</dbReference>
<dbReference type="GO" id="GO:0005743">
    <property type="term" value="C:mitochondrial inner membrane"/>
    <property type="evidence" value="ECO:0007669"/>
    <property type="project" value="UniProtKB-SubCell"/>
</dbReference>
<evidence type="ECO:0000256" key="10">
    <source>
        <dbReference type="PROSITE-ProRule" id="PRU00282"/>
    </source>
</evidence>
<keyword evidence="4 10" id="KW-0812">Transmembrane</keyword>
<keyword evidence="13" id="KW-1185">Reference proteome</keyword>
<dbReference type="InterPro" id="IPR018108">
    <property type="entry name" value="MCP_transmembrane"/>
</dbReference>
<gene>
    <name evidence="12" type="ORF">LSAA_3635</name>
</gene>
<evidence type="ECO:0000256" key="1">
    <source>
        <dbReference type="ARBA" id="ARBA00004448"/>
    </source>
</evidence>
<keyword evidence="3 11" id="KW-0813">Transport</keyword>
<evidence type="ECO:0000256" key="5">
    <source>
        <dbReference type="ARBA" id="ARBA00022737"/>
    </source>
</evidence>
<sequence length="295" mass="33439">MQLIARFEVQIQTQKVGTLGAILTCPFEVVKTRLQSSQSSCPGPYVLSSNPWACLKDIVKCEGLSGLFKGLGPNLLGVAPARAMYFCAYSWTKDRLDRNAGNSYGRIRKCVAQIYHKHGLVGFWKGVTASYWGISETAIHFVIYEYLKTKCLSRQNHSRTDNKKSLADFAGFMVCGACSKTFATVVAYPHEVARTRLREDGSKYNSFWQTLHIVYREEGHSGLYRGLFTQLIRQIPNTAIMMATYEFSVNLLTRWLKNDGDNIESPMAFLFVICINYEINGMESLLEEQKTNKMR</sequence>
<accession>A0A7R8CM16</accession>
<evidence type="ECO:0000256" key="2">
    <source>
        <dbReference type="ARBA" id="ARBA00006375"/>
    </source>
</evidence>
<evidence type="ECO:0000256" key="4">
    <source>
        <dbReference type="ARBA" id="ARBA00022692"/>
    </source>
</evidence>
<organism evidence="12 13">
    <name type="scientific">Lepeophtheirus salmonis</name>
    <name type="common">Salmon louse</name>
    <name type="synonym">Caligus salmonis</name>
    <dbReference type="NCBI Taxonomy" id="72036"/>
    <lineage>
        <taxon>Eukaryota</taxon>
        <taxon>Metazoa</taxon>
        <taxon>Ecdysozoa</taxon>
        <taxon>Arthropoda</taxon>
        <taxon>Crustacea</taxon>
        <taxon>Multicrustacea</taxon>
        <taxon>Hexanauplia</taxon>
        <taxon>Copepoda</taxon>
        <taxon>Siphonostomatoida</taxon>
        <taxon>Caligidae</taxon>
        <taxon>Lepeophtheirus</taxon>
    </lineage>
</organism>
<dbReference type="AlphaFoldDB" id="A0A7R8CM16"/>
<keyword evidence="9 10" id="KW-0472">Membrane</keyword>
<evidence type="ECO:0000313" key="13">
    <source>
        <dbReference type="Proteomes" id="UP000675881"/>
    </source>
</evidence>
<evidence type="ECO:0000256" key="11">
    <source>
        <dbReference type="RuleBase" id="RU000488"/>
    </source>
</evidence>
<keyword evidence="5" id="KW-0677">Repeat</keyword>
<dbReference type="PANTHER" id="PTHR45829:SF4">
    <property type="entry name" value="MITOCHONDRIAL CARRIER PROTEIN RIM2"/>
    <property type="match status" value="1"/>
</dbReference>
<evidence type="ECO:0000256" key="9">
    <source>
        <dbReference type="ARBA" id="ARBA00023136"/>
    </source>
</evidence>
<dbReference type="InterPro" id="IPR049562">
    <property type="entry name" value="SLC25A33/36-like"/>
</dbReference>
<dbReference type="PANTHER" id="PTHR45829">
    <property type="entry name" value="MITOCHONDRIAL CARRIER PROTEIN RIM2"/>
    <property type="match status" value="1"/>
</dbReference>
<keyword evidence="6" id="KW-0999">Mitochondrion inner membrane</keyword>
<dbReference type="OrthoDB" id="269120at2759"/>
<dbReference type="EMBL" id="HG994591">
    <property type="protein sequence ID" value="CAF2817537.1"/>
    <property type="molecule type" value="Genomic_DNA"/>
</dbReference>
<dbReference type="SUPFAM" id="SSF103506">
    <property type="entry name" value="Mitochondrial carrier"/>
    <property type="match status" value="1"/>
</dbReference>
<dbReference type="GO" id="GO:0015218">
    <property type="term" value="F:pyrimidine nucleotide transmembrane transporter activity"/>
    <property type="evidence" value="ECO:0007669"/>
    <property type="project" value="InterPro"/>
</dbReference>